<dbReference type="AlphaFoldDB" id="A0A0M3HGD0"/>
<sequence length="57" mass="6197">MSANEKISSISSGRISSISDPSNPIKNKIDALVSSKLHNDQVSSLYSKMENIPNFCL</sequence>
<dbReference type="Proteomes" id="UP000036681">
    <property type="component" value="Unplaced"/>
</dbReference>
<organism evidence="2 3">
    <name type="scientific">Ascaris lumbricoides</name>
    <name type="common">Giant roundworm</name>
    <dbReference type="NCBI Taxonomy" id="6252"/>
    <lineage>
        <taxon>Eukaryota</taxon>
        <taxon>Metazoa</taxon>
        <taxon>Ecdysozoa</taxon>
        <taxon>Nematoda</taxon>
        <taxon>Chromadorea</taxon>
        <taxon>Rhabditida</taxon>
        <taxon>Spirurina</taxon>
        <taxon>Ascaridomorpha</taxon>
        <taxon>Ascaridoidea</taxon>
        <taxon>Ascarididae</taxon>
        <taxon>Ascaris</taxon>
    </lineage>
</organism>
<evidence type="ECO:0000256" key="1">
    <source>
        <dbReference type="SAM" id="MobiDB-lite"/>
    </source>
</evidence>
<feature type="region of interest" description="Disordered" evidence="1">
    <location>
        <begin position="1"/>
        <end position="24"/>
    </location>
</feature>
<keyword evidence="2" id="KW-1185">Reference proteome</keyword>
<proteinExistence type="predicted"/>
<protein>
    <submittedName>
        <fullName evidence="3">Uncharacterized protein</fullName>
    </submittedName>
</protein>
<reference evidence="3" key="1">
    <citation type="submission" date="2017-02" db="UniProtKB">
        <authorList>
            <consortium name="WormBaseParasite"/>
        </authorList>
    </citation>
    <scope>IDENTIFICATION</scope>
</reference>
<feature type="compositionally biased region" description="Low complexity" evidence="1">
    <location>
        <begin position="7"/>
        <end position="19"/>
    </location>
</feature>
<name>A0A0M3HGD0_ASCLU</name>
<accession>A0A0M3HGD0</accession>
<evidence type="ECO:0000313" key="3">
    <source>
        <dbReference type="WBParaSite" id="ALUE_0000057501-mRNA-1"/>
    </source>
</evidence>
<dbReference type="WBParaSite" id="ALUE_0000057501-mRNA-1">
    <property type="protein sequence ID" value="ALUE_0000057501-mRNA-1"/>
    <property type="gene ID" value="ALUE_0000057501"/>
</dbReference>
<evidence type="ECO:0000313" key="2">
    <source>
        <dbReference type="Proteomes" id="UP000036681"/>
    </source>
</evidence>